<keyword evidence="1" id="KW-0732">Signal</keyword>
<dbReference type="Proteomes" id="UP000319732">
    <property type="component" value="Unassembled WGS sequence"/>
</dbReference>
<comment type="caution">
    <text evidence="2">The sequence shown here is derived from an EMBL/GenBank/DDBJ whole genome shotgun (WGS) entry which is preliminary data.</text>
</comment>
<dbReference type="EMBL" id="VHSG01000034">
    <property type="protein sequence ID" value="TQV67709.1"/>
    <property type="molecule type" value="Genomic_DNA"/>
</dbReference>
<evidence type="ECO:0008006" key="4">
    <source>
        <dbReference type="Google" id="ProtNLM"/>
    </source>
</evidence>
<evidence type="ECO:0000256" key="1">
    <source>
        <dbReference type="SAM" id="SignalP"/>
    </source>
</evidence>
<reference evidence="2 3" key="1">
    <citation type="submission" date="2019-06" db="EMBL/GenBank/DDBJ databases">
        <title>Whole genome sequence for Cellvibrionaceae sp. R142.</title>
        <authorList>
            <person name="Wang G."/>
        </authorList>
    </citation>
    <scope>NUCLEOTIDE SEQUENCE [LARGE SCALE GENOMIC DNA]</scope>
    <source>
        <strain evidence="2 3">R142</strain>
    </source>
</reference>
<dbReference type="PROSITE" id="PS51257">
    <property type="entry name" value="PROKAR_LIPOPROTEIN"/>
    <property type="match status" value="1"/>
</dbReference>
<evidence type="ECO:0000313" key="2">
    <source>
        <dbReference type="EMBL" id="TQV67709.1"/>
    </source>
</evidence>
<organism evidence="2 3">
    <name type="scientific">Exilibacterium tricleocarpae</name>
    <dbReference type="NCBI Taxonomy" id="2591008"/>
    <lineage>
        <taxon>Bacteria</taxon>
        <taxon>Pseudomonadati</taxon>
        <taxon>Pseudomonadota</taxon>
        <taxon>Gammaproteobacteria</taxon>
        <taxon>Cellvibrionales</taxon>
        <taxon>Cellvibrionaceae</taxon>
        <taxon>Exilibacterium</taxon>
    </lineage>
</organism>
<sequence length="115" mass="12730">MRVFALLIAILFVAACATTEGRKFDVELAKSFKKGESTLTEVIAKMGEPQARTQLPNGGGERIQYLWSETTNNQLGRLPGVASNLEKSKNKTEIFYFTFNSEGVLTDTIYTSSNK</sequence>
<keyword evidence="3" id="KW-1185">Reference proteome</keyword>
<gene>
    <name evidence="2" type="ORF">FKG94_25420</name>
</gene>
<proteinExistence type="predicted"/>
<dbReference type="RefSeq" id="WP_142929765.1">
    <property type="nucleotide sequence ID" value="NZ_ML660110.1"/>
</dbReference>
<name>A0A545SRW9_9GAMM</name>
<dbReference type="AlphaFoldDB" id="A0A545SRW9"/>
<feature type="signal peptide" evidence="1">
    <location>
        <begin position="1"/>
        <end position="17"/>
    </location>
</feature>
<evidence type="ECO:0000313" key="3">
    <source>
        <dbReference type="Proteomes" id="UP000319732"/>
    </source>
</evidence>
<feature type="chain" id="PRO_5021698079" description="Outer membrane protein assembly factor BamE" evidence="1">
    <location>
        <begin position="18"/>
        <end position="115"/>
    </location>
</feature>
<accession>A0A545SRW9</accession>
<protein>
    <recommendedName>
        <fullName evidence="4">Outer membrane protein assembly factor BamE</fullName>
    </recommendedName>
</protein>